<name>A0A2W5Q1T2_RHOSU</name>
<dbReference type="InterPro" id="IPR008146">
    <property type="entry name" value="Gln_synth_cat_dom"/>
</dbReference>
<dbReference type="SUPFAM" id="SSF54368">
    <property type="entry name" value="Glutamine synthetase, N-terminal domain"/>
    <property type="match status" value="1"/>
</dbReference>
<dbReference type="SUPFAM" id="SSF55931">
    <property type="entry name" value="Glutamine synthetase/guanido kinase"/>
    <property type="match status" value="1"/>
</dbReference>
<dbReference type="PANTHER" id="PTHR43785:SF12">
    <property type="entry name" value="TYPE-1 GLUTAMINE SYNTHETASE 2"/>
    <property type="match status" value="1"/>
</dbReference>
<dbReference type="PANTHER" id="PTHR43785">
    <property type="entry name" value="GAMMA-GLUTAMYLPUTRESCINE SYNTHETASE"/>
    <property type="match status" value="1"/>
</dbReference>
<organism evidence="7 8">
    <name type="scientific">Rhodovulum sulfidophilum</name>
    <name type="common">Rhodobacter sulfidophilus</name>
    <dbReference type="NCBI Taxonomy" id="35806"/>
    <lineage>
        <taxon>Bacteria</taxon>
        <taxon>Pseudomonadati</taxon>
        <taxon>Pseudomonadota</taxon>
        <taxon>Alphaproteobacteria</taxon>
        <taxon>Rhodobacterales</taxon>
        <taxon>Paracoccaceae</taxon>
        <taxon>Rhodovulum</taxon>
    </lineage>
</organism>
<dbReference type="PROSITE" id="PS00181">
    <property type="entry name" value="GLNA_ATP"/>
    <property type="match status" value="1"/>
</dbReference>
<comment type="similarity">
    <text evidence="4 5">Belongs to the glutamine synthetase family.</text>
</comment>
<sequence>MDTTEALEWLELRPDITSLRAAVCDLNGILRGKRVPVAQARKVLEGQMRVPYSIACLDIWGEDWSGNPLVYQMGDVDGRCLPTGRGFLPMNWLGSPTALLPLWMLCEDETPFLGDPRRALAAVCGRFAALGLTPVVATELEFYLVDTTTDVPTPPKSPVTHKLLDGDGALCIDDLDHFEAFFTDVYAACDAHGIPVDSAISENGGGQFEINLLHVADPLKAADDALYFKRFVKGIARKYGLAASFMAKPFLDRAGNGFHVHFSLLDREGRNVFDNGGADGSEVMRHAVGGVLDTMRGSSLIFAPHLNSYRRLQPNAHSPSEVCWGYETRSAAVRIPGGPGAARRIEHRVAGADANPYLVLAAILGGALEGMERRIEPPEPLATTRDERAGATLPADWKRAIEAFEHSESNERLFAPILREQFAGMKRQELQVFSQQISPFEHDTYLETV</sequence>
<comment type="cofactor">
    <cofactor evidence="1">
        <name>Mg(2+)</name>
        <dbReference type="ChEBI" id="CHEBI:18420"/>
    </cofactor>
</comment>
<dbReference type="GO" id="GO:0006542">
    <property type="term" value="P:glutamine biosynthetic process"/>
    <property type="evidence" value="ECO:0007669"/>
    <property type="project" value="InterPro"/>
</dbReference>
<keyword evidence="3" id="KW-0460">Magnesium</keyword>
<dbReference type="Proteomes" id="UP000249185">
    <property type="component" value="Unassembled WGS sequence"/>
</dbReference>
<evidence type="ECO:0000313" key="7">
    <source>
        <dbReference type="EMBL" id="PZQ51217.1"/>
    </source>
</evidence>
<evidence type="ECO:0000256" key="4">
    <source>
        <dbReference type="PROSITE-ProRule" id="PRU01331"/>
    </source>
</evidence>
<dbReference type="Gene3D" id="3.30.590.10">
    <property type="entry name" value="Glutamine synthetase/guanido kinase, catalytic domain"/>
    <property type="match status" value="1"/>
</dbReference>
<dbReference type="PROSITE" id="PS51987">
    <property type="entry name" value="GS_CATALYTIC"/>
    <property type="match status" value="1"/>
</dbReference>
<evidence type="ECO:0000259" key="6">
    <source>
        <dbReference type="PROSITE" id="PS51987"/>
    </source>
</evidence>
<dbReference type="GO" id="GO:0004356">
    <property type="term" value="F:glutamine synthetase activity"/>
    <property type="evidence" value="ECO:0007669"/>
    <property type="project" value="InterPro"/>
</dbReference>
<dbReference type="InterPro" id="IPR027303">
    <property type="entry name" value="Gln_synth_gly_rich_site"/>
</dbReference>
<dbReference type="EMBL" id="QFPW01000002">
    <property type="protein sequence ID" value="PZQ51217.1"/>
    <property type="molecule type" value="Genomic_DNA"/>
</dbReference>
<gene>
    <name evidence="7" type="ORF">DI556_03330</name>
</gene>
<dbReference type="AlphaFoldDB" id="A0A2W5Q1T2"/>
<evidence type="ECO:0000256" key="2">
    <source>
        <dbReference type="ARBA" id="ARBA00022598"/>
    </source>
</evidence>
<evidence type="ECO:0000256" key="3">
    <source>
        <dbReference type="ARBA" id="ARBA00022842"/>
    </source>
</evidence>
<dbReference type="InterPro" id="IPR036651">
    <property type="entry name" value="Gln_synt_N_sf"/>
</dbReference>
<keyword evidence="2" id="KW-0436">Ligase</keyword>
<dbReference type="InterPro" id="IPR014746">
    <property type="entry name" value="Gln_synth/guanido_kin_cat_dom"/>
</dbReference>
<accession>A0A2W5Q1T2</accession>
<dbReference type="GO" id="GO:0006598">
    <property type="term" value="P:polyamine catabolic process"/>
    <property type="evidence" value="ECO:0007669"/>
    <property type="project" value="TreeGrafter"/>
</dbReference>
<comment type="caution">
    <text evidence="7">The sequence shown here is derived from an EMBL/GenBank/DDBJ whole genome shotgun (WGS) entry which is preliminary data.</text>
</comment>
<protein>
    <submittedName>
        <fullName evidence="7">Glutamine synthetase</fullName>
    </submittedName>
</protein>
<evidence type="ECO:0000256" key="1">
    <source>
        <dbReference type="ARBA" id="ARBA00001946"/>
    </source>
</evidence>
<evidence type="ECO:0000313" key="8">
    <source>
        <dbReference type="Proteomes" id="UP000249185"/>
    </source>
</evidence>
<proteinExistence type="inferred from homology"/>
<dbReference type="Pfam" id="PF00120">
    <property type="entry name" value="Gln-synt_C"/>
    <property type="match status" value="1"/>
</dbReference>
<reference evidence="7 8" key="1">
    <citation type="submission" date="2017-08" db="EMBL/GenBank/DDBJ databases">
        <title>Infants hospitalized years apart are colonized by the same room-sourced microbial strains.</title>
        <authorList>
            <person name="Brooks B."/>
            <person name="Olm M.R."/>
            <person name="Firek B.A."/>
            <person name="Baker R."/>
            <person name="Thomas B.C."/>
            <person name="Morowitz M.J."/>
            <person name="Banfield J.F."/>
        </authorList>
    </citation>
    <scope>NUCLEOTIDE SEQUENCE [LARGE SCALE GENOMIC DNA]</scope>
    <source>
        <strain evidence="7">S2_005_002_R2_34</strain>
    </source>
</reference>
<dbReference type="SMART" id="SM01230">
    <property type="entry name" value="Gln-synt_C"/>
    <property type="match status" value="1"/>
</dbReference>
<evidence type="ECO:0000256" key="5">
    <source>
        <dbReference type="RuleBase" id="RU000384"/>
    </source>
</evidence>
<feature type="domain" description="GS catalytic" evidence="6">
    <location>
        <begin position="116"/>
        <end position="449"/>
    </location>
</feature>